<dbReference type="InterPro" id="IPR000537">
    <property type="entry name" value="UbiA_prenyltransferase"/>
</dbReference>
<evidence type="ECO:0000256" key="4">
    <source>
        <dbReference type="ARBA" id="ARBA00022989"/>
    </source>
</evidence>
<evidence type="ECO:0000256" key="2">
    <source>
        <dbReference type="ARBA" id="ARBA00022475"/>
    </source>
</evidence>
<proteinExistence type="predicted"/>
<gene>
    <name evidence="7" type="ORF">GCM10011495_06350</name>
</gene>
<feature type="transmembrane region" description="Helical" evidence="6">
    <location>
        <begin position="45"/>
        <end position="62"/>
    </location>
</feature>
<evidence type="ECO:0000256" key="5">
    <source>
        <dbReference type="ARBA" id="ARBA00023136"/>
    </source>
</evidence>
<keyword evidence="3 6" id="KW-0812">Transmembrane</keyword>
<keyword evidence="8" id="KW-1185">Reference proteome</keyword>
<keyword evidence="4 6" id="KW-1133">Transmembrane helix</keyword>
<evidence type="ECO:0000256" key="1">
    <source>
        <dbReference type="ARBA" id="ARBA00004141"/>
    </source>
</evidence>
<organism evidence="7 8">
    <name type="scientific">Hymenobacter frigidus</name>
    <dbReference type="NCBI Taxonomy" id="1524095"/>
    <lineage>
        <taxon>Bacteria</taxon>
        <taxon>Pseudomonadati</taxon>
        <taxon>Bacteroidota</taxon>
        <taxon>Cytophagia</taxon>
        <taxon>Cytophagales</taxon>
        <taxon>Hymenobacteraceae</taxon>
        <taxon>Hymenobacter</taxon>
    </lineage>
</organism>
<evidence type="ECO:0000256" key="3">
    <source>
        <dbReference type="ARBA" id="ARBA00022692"/>
    </source>
</evidence>
<accession>A0ABQ1ZZ24</accession>
<feature type="transmembrane region" description="Helical" evidence="6">
    <location>
        <begin position="283"/>
        <end position="300"/>
    </location>
</feature>
<reference evidence="8" key="1">
    <citation type="journal article" date="2019" name="Int. J. Syst. Evol. Microbiol.">
        <title>The Global Catalogue of Microorganisms (GCM) 10K type strain sequencing project: providing services to taxonomists for standard genome sequencing and annotation.</title>
        <authorList>
            <consortium name="The Broad Institute Genomics Platform"/>
            <consortium name="The Broad Institute Genome Sequencing Center for Infectious Disease"/>
            <person name="Wu L."/>
            <person name="Ma J."/>
        </authorList>
    </citation>
    <scope>NUCLEOTIDE SEQUENCE [LARGE SCALE GENOMIC DNA]</scope>
    <source>
        <strain evidence="8">CGMCC 1.14966</strain>
    </source>
</reference>
<dbReference type="Pfam" id="PF01040">
    <property type="entry name" value="UbiA"/>
    <property type="match status" value="1"/>
</dbReference>
<protein>
    <recommendedName>
        <fullName evidence="9">Prenyltransferase</fullName>
    </recommendedName>
</protein>
<feature type="transmembrane region" description="Helical" evidence="6">
    <location>
        <begin position="208"/>
        <end position="226"/>
    </location>
</feature>
<feature type="transmembrane region" description="Helical" evidence="6">
    <location>
        <begin position="141"/>
        <end position="159"/>
    </location>
</feature>
<dbReference type="InterPro" id="IPR044878">
    <property type="entry name" value="UbiA_sf"/>
</dbReference>
<feature type="transmembrane region" description="Helical" evidence="6">
    <location>
        <begin position="112"/>
        <end position="135"/>
    </location>
</feature>
<feature type="transmembrane region" description="Helical" evidence="6">
    <location>
        <begin position="68"/>
        <end position="91"/>
    </location>
</feature>
<feature type="transmembrane region" description="Helical" evidence="6">
    <location>
        <begin position="320"/>
        <end position="341"/>
    </location>
</feature>
<keyword evidence="2" id="KW-1003">Cell membrane</keyword>
<evidence type="ECO:0000256" key="6">
    <source>
        <dbReference type="SAM" id="Phobius"/>
    </source>
</evidence>
<evidence type="ECO:0000313" key="8">
    <source>
        <dbReference type="Proteomes" id="UP000637774"/>
    </source>
</evidence>
<comment type="caution">
    <text evidence="7">The sequence shown here is derived from an EMBL/GenBank/DDBJ whole genome shotgun (WGS) entry which is preliminary data.</text>
</comment>
<feature type="transmembrane region" description="Helical" evidence="6">
    <location>
        <begin position="256"/>
        <end position="277"/>
    </location>
</feature>
<name>A0ABQ1ZZ24_9BACT</name>
<feature type="transmembrane region" description="Helical" evidence="6">
    <location>
        <begin position="180"/>
        <end position="202"/>
    </location>
</feature>
<dbReference type="Proteomes" id="UP000637774">
    <property type="component" value="Unassembled WGS sequence"/>
</dbReference>
<dbReference type="Gene3D" id="1.10.357.140">
    <property type="entry name" value="UbiA prenyltransferase"/>
    <property type="match status" value="1"/>
</dbReference>
<dbReference type="EMBL" id="BMGY01000004">
    <property type="protein sequence ID" value="GGH80715.1"/>
    <property type="molecule type" value="Genomic_DNA"/>
</dbReference>
<keyword evidence="5 6" id="KW-0472">Membrane</keyword>
<comment type="subcellular location">
    <subcellularLocation>
        <location evidence="1">Membrane</location>
        <topology evidence="1">Multi-pass membrane protein</topology>
    </subcellularLocation>
</comment>
<evidence type="ECO:0000313" key="7">
    <source>
        <dbReference type="EMBL" id="GGH80715.1"/>
    </source>
</evidence>
<sequence length="355" mass="40595">MTTHYAPIAMSHTSSSFDAVATEAALPTVPANLKDYIAIARPDNWVKNVFIAPGVLFAFIVYNPTLDAALWLKLVLGVLSTCLVASANYVINEYLDAEFDKFHPLKKKRTSVVRVVNPVLVYTEWFMLALGGFVLAAQVCVQFLLMAMFLLFMGVMYNVRPFRTKERPYIDVLSESINNPIRFALGWFIVAPGISLAAPDFLQLLNSFPPSSIIIAYWMGGAFLMATKRFAEYRLIDNPTMAGLYRRSFKYYTEHSLLISMFFYALTSAFFLGIFLVKNRIELLVSFPFFALLFSWYLRIGLLKDSPVQGSEKLYTRYWFMLYVVLFCALLTTLMFVKIPWLNNLLEDHYNLKSN</sequence>
<evidence type="ECO:0008006" key="9">
    <source>
        <dbReference type="Google" id="ProtNLM"/>
    </source>
</evidence>